<name>A0ABQ6MLD1_9STRA</name>
<dbReference type="Proteomes" id="UP001165060">
    <property type="component" value="Unassembled WGS sequence"/>
</dbReference>
<dbReference type="EMBL" id="BRYB01000339">
    <property type="protein sequence ID" value="GMI28023.1"/>
    <property type="molecule type" value="Genomic_DNA"/>
</dbReference>
<evidence type="ECO:0000313" key="1">
    <source>
        <dbReference type="EMBL" id="GMI28023.1"/>
    </source>
</evidence>
<proteinExistence type="predicted"/>
<reference evidence="1 2" key="1">
    <citation type="journal article" date="2023" name="Commun. Biol.">
        <title>Genome analysis of Parmales, the sister group of diatoms, reveals the evolutionary specialization of diatoms from phago-mixotrophs to photoautotrophs.</title>
        <authorList>
            <person name="Ban H."/>
            <person name="Sato S."/>
            <person name="Yoshikawa S."/>
            <person name="Yamada K."/>
            <person name="Nakamura Y."/>
            <person name="Ichinomiya M."/>
            <person name="Sato N."/>
            <person name="Blanc-Mathieu R."/>
            <person name="Endo H."/>
            <person name="Kuwata A."/>
            <person name="Ogata H."/>
        </authorList>
    </citation>
    <scope>NUCLEOTIDE SEQUENCE [LARGE SCALE GENOMIC DNA]</scope>
</reference>
<gene>
    <name evidence="1" type="ORF">TeGR_g1089</name>
</gene>
<comment type="caution">
    <text evidence="1">The sequence shown here is derived from an EMBL/GenBank/DDBJ whole genome shotgun (WGS) entry which is preliminary data.</text>
</comment>
<evidence type="ECO:0000313" key="2">
    <source>
        <dbReference type="Proteomes" id="UP001165060"/>
    </source>
</evidence>
<organism evidence="1 2">
    <name type="scientific">Tetraparma gracilis</name>
    <dbReference type="NCBI Taxonomy" id="2962635"/>
    <lineage>
        <taxon>Eukaryota</taxon>
        <taxon>Sar</taxon>
        <taxon>Stramenopiles</taxon>
        <taxon>Ochrophyta</taxon>
        <taxon>Bolidophyceae</taxon>
        <taxon>Parmales</taxon>
        <taxon>Triparmaceae</taxon>
        <taxon>Tetraparma</taxon>
    </lineage>
</organism>
<protein>
    <submittedName>
        <fullName evidence="1">Uncharacterized protein</fullName>
    </submittedName>
</protein>
<sequence length="282" mass="32213">MPPKTGPTGVVEHHIHERMHRKTVVMKDEVDDLVAMHLVDASHLKANYASTRTLEMELEDAKEEKEGEEGKFEDYASFNKEQAAHHDVTNIALDIADEMRARDEIKRRASVMMEMKHPEAFKAEKKLPKFFAASYPHQATKIEIKESNEDYKYYIAHEYYDHGHGGEGRFGTEKFVLYTVRDSVKHRIQSTFCLSPKGPAHCPPIKCGPCLEPPHWEVRGDGDTEIDVVDGEANVVKGVKRGEKKTKTGRLCVTMPGEHVLHFYNRKTCSQFVKSTNPIYFN</sequence>
<accession>A0ABQ6MLD1</accession>
<keyword evidence="2" id="KW-1185">Reference proteome</keyword>